<evidence type="ECO:0000313" key="3">
    <source>
        <dbReference type="Proteomes" id="UP000694924"/>
    </source>
</evidence>
<comment type="similarity">
    <text evidence="1">Belongs to the helicase family.</text>
</comment>
<sequence>MNSLGLQEPCVYIREQVEQSISNSENVQTMIRSLNSDQNEAFNLIIEHIDKKGSLFYLDGPAGTGKTYLYNVLCSYLKSTIQLATTGISADLLQEGRTMHSVMKLPVPLTESSISRLQRNTPKSERIIKASLILIDEVSMMS</sequence>
<comment type="cofactor">
    <cofactor evidence="1">
        <name>Mg(2+)</name>
        <dbReference type="ChEBI" id="CHEBI:18420"/>
    </cofactor>
</comment>
<accession>A0ABM1JA96</accession>
<dbReference type="Pfam" id="PF05970">
    <property type="entry name" value="PIF1"/>
    <property type="match status" value="1"/>
</dbReference>
<keyword evidence="1" id="KW-0233">DNA recombination</keyword>
<evidence type="ECO:0000256" key="1">
    <source>
        <dbReference type="RuleBase" id="RU363044"/>
    </source>
</evidence>
<keyword evidence="1" id="KW-0067">ATP-binding</keyword>
<dbReference type="EC" id="5.6.2.3" evidence="1"/>
<keyword evidence="1" id="KW-0347">Helicase</keyword>
<dbReference type="GeneID" id="107073307"/>
<keyword evidence="1" id="KW-0227">DNA damage</keyword>
<dbReference type="PANTHER" id="PTHR10492:SF57">
    <property type="entry name" value="ATP-DEPENDENT DNA HELICASE"/>
    <property type="match status" value="1"/>
</dbReference>
<protein>
    <recommendedName>
        <fullName evidence="1">ATP-dependent DNA helicase</fullName>
        <ecNumber evidence="1">5.6.2.3</ecNumber>
    </recommendedName>
</protein>
<evidence type="ECO:0000259" key="2">
    <source>
        <dbReference type="Pfam" id="PF05970"/>
    </source>
</evidence>
<gene>
    <name evidence="4" type="primary">LOC107073307</name>
</gene>
<evidence type="ECO:0000313" key="4">
    <source>
        <dbReference type="RefSeq" id="XP_015189384.1"/>
    </source>
</evidence>
<comment type="catalytic activity">
    <reaction evidence="1">
        <text>ATP + H2O = ADP + phosphate + H(+)</text>
        <dbReference type="Rhea" id="RHEA:13065"/>
        <dbReference type="ChEBI" id="CHEBI:15377"/>
        <dbReference type="ChEBI" id="CHEBI:15378"/>
        <dbReference type="ChEBI" id="CHEBI:30616"/>
        <dbReference type="ChEBI" id="CHEBI:43474"/>
        <dbReference type="ChEBI" id="CHEBI:456216"/>
        <dbReference type="EC" id="5.6.2.3"/>
    </reaction>
</comment>
<dbReference type="InterPro" id="IPR027417">
    <property type="entry name" value="P-loop_NTPase"/>
</dbReference>
<dbReference type="RefSeq" id="XP_015189384.1">
    <property type="nucleotide sequence ID" value="XM_015333898.1"/>
</dbReference>
<proteinExistence type="inferred from homology"/>
<organism evidence="3 4">
    <name type="scientific">Polistes dominula</name>
    <name type="common">European paper wasp</name>
    <name type="synonym">Vespa dominula</name>
    <dbReference type="NCBI Taxonomy" id="743375"/>
    <lineage>
        <taxon>Eukaryota</taxon>
        <taxon>Metazoa</taxon>
        <taxon>Ecdysozoa</taxon>
        <taxon>Arthropoda</taxon>
        <taxon>Hexapoda</taxon>
        <taxon>Insecta</taxon>
        <taxon>Pterygota</taxon>
        <taxon>Neoptera</taxon>
        <taxon>Endopterygota</taxon>
        <taxon>Hymenoptera</taxon>
        <taxon>Apocrita</taxon>
        <taxon>Aculeata</taxon>
        <taxon>Vespoidea</taxon>
        <taxon>Vespidae</taxon>
        <taxon>Polistinae</taxon>
        <taxon>Polistini</taxon>
        <taxon>Polistes</taxon>
    </lineage>
</organism>
<dbReference type="Gene3D" id="3.40.50.300">
    <property type="entry name" value="P-loop containing nucleotide triphosphate hydrolases"/>
    <property type="match status" value="1"/>
</dbReference>
<name>A0ABM1JA96_POLDO</name>
<keyword evidence="1" id="KW-0547">Nucleotide-binding</keyword>
<dbReference type="SUPFAM" id="SSF52540">
    <property type="entry name" value="P-loop containing nucleoside triphosphate hydrolases"/>
    <property type="match status" value="1"/>
</dbReference>
<keyword evidence="1" id="KW-0378">Hydrolase</keyword>
<dbReference type="PANTHER" id="PTHR10492">
    <property type="match status" value="1"/>
</dbReference>
<dbReference type="InterPro" id="IPR010285">
    <property type="entry name" value="DNA_helicase_pif1-like_DEAD"/>
</dbReference>
<dbReference type="Proteomes" id="UP000694924">
    <property type="component" value="Unplaced"/>
</dbReference>
<keyword evidence="3" id="KW-1185">Reference proteome</keyword>
<reference evidence="4" key="1">
    <citation type="submission" date="2025-08" db="UniProtKB">
        <authorList>
            <consortium name="RefSeq"/>
        </authorList>
    </citation>
    <scope>IDENTIFICATION</scope>
    <source>
        <tissue evidence="4">Whole body</tissue>
    </source>
</reference>
<feature type="domain" description="DNA helicase Pif1-like DEAD-box helicase" evidence="2">
    <location>
        <begin position="34"/>
        <end position="142"/>
    </location>
</feature>
<keyword evidence="1" id="KW-0234">DNA repair</keyword>